<evidence type="ECO:0000313" key="1">
    <source>
        <dbReference type="EMBL" id="KIG15916.1"/>
    </source>
</evidence>
<reference evidence="1 2" key="1">
    <citation type="submission" date="2014-12" db="EMBL/GenBank/DDBJ databases">
        <title>Genome assembly of Enhygromyxa salina DSM 15201.</title>
        <authorList>
            <person name="Sharma G."/>
            <person name="Subramanian S."/>
        </authorList>
    </citation>
    <scope>NUCLEOTIDE SEQUENCE [LARGE SCALE GENOMIC DNA]</scope>
    <source>
        <strain evidence="1 2">DSM 15201</strain>
    </source>
</reference>
<proteinExistence type="predicted"/>
<evidence type="ECO:0000313" key="2">
    <source>
        <dbReference type="Proteomes" id="UP000031599"/>
    </source>
</evidence>
<accession>A0A0C2CY47</accession>
<comment type="caution">
    <text evidence="1">The sequence shown here is derived from an EMBL/GenBank/DDBJ whole genome shotgun (WGS) entry which is preliminary data.</text>
</comment>
<name>A0A0C2CY47_9BACT</name>
<dbReference type="Proteomes" id="UP000031599">
    <property type="component" value="Unassembled WGS sequence"/>
</dbReference>
<protein>
    <submittedName>
        <fullName evidence="1">Uncharacterized protein</fullName>
    </submittedName>
</protein>
<dbReference type="EMBL" id="JMCC02000045">
    <property type="protein sequence ID" value="KIG15916.1"/>
    <property type="molecule type" value="Genomic_DNA"/>
</dbReference>
<organism evidence="1 2">
    <name type="scientific">Enhygromyxa salina</name>
    <dbReference type="NCBI Taxonomy" id="215803"/>
    <lineage>
        <taxon>Bacteria</taxon>
        <taxon>Pseudomonadati</taxon>
        <taxon>Myxococcota</taxon>
        <taxon>Polyangia</taxon>
        <taxon>Nannocystales</taxon>
        <taxon>Nannocystaceae</taxon>
        <taxon>Enhygromyxa</taxon>
    </lineage>
</organism>
<sequence length="41" mass="4617">MESGVYDRLKKAYYDIGSKWFPVDEETGCVHGPGGELHDDD</sequence>
<gene>
    <name evidence="1" type="ORF">DB30_05107</name>
</gene>
<dbReference type="AlphaFoldDB" id="A0A0C2CY47"/>